<proteinExistence type="predicted"/>
<dbReference type="EMBL" id="ANOF01000085">
    <property type="protein sequence ID" value="EMI26813.1"/>
    <property type="molecule type" value="Genomic_DNA"/>
</dbReference>
<sequence length="45" mass="4876">MWPSFDTNEKTTIRIPHCNQKVKTAATVATTRGETPDACADLNAA</sequence>
<organism evidence="1 2">
    <name type="scientific">Rhodopirellula europaea SH398</name>
    <dbReference type="NCBI Taxonomy" id="1263868"/>
    <lineage>
        <taxon>Bacteria</taxon>
        <taxon>Pseudomonadati</taxon>
        <taxon>Planctomycetota</taxon>
        <taxon>Planctomycetia</taxon>
        <taxon>Pirellulales</taxon>
        <taxon>Pirellulaceae</taxon>
        <taxon>Rhodopirellula</taxon>
    </lineage>
</organism>
<dbReference type="Proteomes" id="UP000011996">
    <property type="component" value="Unassembled WGS sequence"/>
</dbReference>
<accession>M5S5B9</accession>
<name>M5S5B9_9BACT</name>
<reference evidence="1 2" key="1">
    <citation type="journal article" date="2013" name="Mar. Genomics">
        <title>Expression of sulfatases in Rhodopirellula baltica and the diversity of sulfatases in the genus Rhodopirellula.</title>
        <authorList>
            <person name="Wegner C.E."/>
            <person name="Richter-Heitmann T."/>
            <person name="Klindworth A."/>
            <person name="Klockow C."/>
            <person name="Richter M."/>
            <person name="Achstetter T."/>
            <person name="Glockner F.O."/>
            <person name="Harder J."/>
        </authorList>
    </citation>
    <scope>NUCLEOTIDE SEQUENCE [LARGE SCALE GENOMIC DNA]</scope>
    <source>
        <strain evidence="1 2">SH398</strain>
    </source>
</reference>
<gene>
    <name evidence="1" type="ORF">RESH_02706</name>
</gene>
<evidence type="ECO:0000313" key="2">
    <source>
        <dbReference type="Proteomes" id="UP000011996"/>
    </source>
</evidence>
<protein>
    <submittedName>
        <fullName evidence="1">Uncharacterized protein</fullName>
    </submittedName>
</protein>
<evidence type="ECO:0000313" key="1">
    <source>
        <dbReference type="EMBL" id="EMI26813.1"/>
    </source>
</evidence>
<dbReference type="AlphaFoldDB" id="M5S5B9"/>
<dbReference type="PATRIC" id="fig|1263868.3.peg.2936"/>
<comment type="caution">
    <text evidence="1">The sequence shown here is derived from an EMBL/GenBank/DDBJ whole genome shotgun (WGS) entry which is preliminary data.</text>
</comment>